<evidence type="ECO:0000313" key="1">
    <source>
        <dbReference type="EMBL" id="SEH88881.1"/>
    </source>
</evidence>
<reference evidence="2" key="1">
    <citation type="submission" date="2016-06" db="EMBL/GenBank/DDBJ databases">
        <authorList>
            <person name="Petersen J."/>
            <person name="Sayavedra L."/>
        </authorList>
    </citation>
    <scope>NUCLEOTIDE SEQUENCE [LARGE SCALE GENOMIC DNA]</scope>
    <source>
        <strain evidence="2">BazSymB</strain>
    </source>
</reference>
<accession>A0A1H6LR96</accession>
<dbReference type="Proteomes" id="UP000198559">
    <property type="component" value="Unassembled WGS sequence"/>
</dbReference>
<proteinExistence type="predicted"/>
<protein>
    <submittedName>
        <fullName evidence="1">Uncharacterized protein</fullName>
    </submittedName>
</protein>
<sequence length="39" mass="4527">MPNVLPIFNILFAINNITVDNLHCIWYGWCLLVNLPTKI</sequence>
<dbReference type="AlphaFoldDB" id="A0A1H6LR96"/>
<dbReference type="EMBL" id="CVUD02000214">
    <property type="protein sequence ID" value="SEH88881.1"/>
    <property type="molecule type" value="Genomic_DNA"/>
</dbReference>
<organism evidence="1 2">
    <name type="scientific">Bathymodiolus azoricus thioautotrophic gill symbiont</name>
    <dbReference type="NCBI Taxonomy" id="235205"/>
    <lineage>
        <taxon>Bacteria</taxon>
        <taxon>Pseudomonadati</taxon>
        <taxon>Pseudomonadota</taxon>
        <taxon>Gammaproteobacteria</taxon>
        <taxon>sulfur-oxidizing symbionts</taxon>
    </lineage>
</organism>
<gene>
    <name evidence="1" type="ORF">BAZSYMB_SCAFFOLD00114_2</name>
</gene>
<name>A0A1H6LR96_9GAMM</name>
<evidence type="ECO:0000313" key="2">
    <source>
        <dbReference type="Proteomes" id="UP000198559"/>
    </source>
</evidence>